<keyword evidence="3" id="KW-1015">Disulfide bond</keyword>
<dbReference type="Gene3D" id="2.60.40.10">
    <property type="entry name" value="Immunoglobulins"/>
    <property type="match status" value="2"/>
</dbReference>
<evidence type="ECO:0000256" key="2">
    <source>
        <dbReference type="ARBA" id="ARBA00023136"/>
    </source>
</evidence>
<evidence type="ECO:0000313" key="6">
    <source>
        <dbReference type="Proteomes" id="UP000694941"/>
    </source>
</evidence>
<feature type="transmembrane region" description="Helical" evidence="4">
    <location>
        <begin position="404"/>
        <end position="425"/>
    </location>
</feature>
<reference evidence="7" key="1">
    <citation type="submission" date="2025-08" db="UniProtKB">
        <authorList>
            <consortium name="RefSeq"/>
        </authorList>
    </citation>
    <scope>IDENTIFICATION</scope>
    <source>
        <tissue evidence="7">Muscle</tissue>
    </source>
</reference>
<dbReference type="InterPro" id="IPR007110">
    <property type="entry name" value="Ig-like_dom"/>
</dbReference>
<dbReference type="InterPro" id="IPR036179">
    <property type="entry name" value="Ig-like_dom_sf"/>
</dbReference>
<accession>A0ABM1S5E9</accession>
<name>A0ABM1S5E9_LIMPO</name>
<keyword evidence="6" id="KW-1185">Reference proteome</keyword>
<dbReference type="InterPro" id="IPR013162">
    <property type="entry name" value="CD80_C2-set"/>
</dbReference>
<evidence type="ECO:0000256" key="4">
    <source>
        <dbReference type="SAM" id="Phobius"/>
    </source>
</evidence>
<evidence type="ECO:0000313" key="7">
    <source>
        <dbReference type="RefSeq" id="XP_022238854.1"/>
    </source>
</evidence>
<dbReference type="SUPFAM" id="SSF49265">
    <property type="entry name" value="Fibronectin type III"/>
    <property type="match status" value="1"/>
</dbReference>
<dbReference type="SUPFAM" id="SSF48726">
    <property type="entry name" value="Immunoglobulin"/>
    <property type="match status" value="3"/>
</dbReference>
<dbReference type="RefSeq" id="XP_022238854.1">
    <property type="nucleotide sequence ID" value="XM_022383146.1"/>
</dbReference>
<keyword evidence="4" id="KW-1133">Transmembrane helix</keyword>
<feature type="domain" description="Ig-like" evidence="5">
    <location>
        <begin position="200"/>
        <end position="289"/>
    </location>
</feature>
<evidence type="ECO:0000256" key="3">
    <source>
        <dbReference type="ARBA" id="ARBA00023157"/>
    </source>
</evidence>
<dbReference type="PANTHER" id="PTHR23278:SF19">
    <property type="entry name" value="OBSCURIN"/>
    <property type="match status" value="1"/>
</dbReference>
<protein>
    <submittedName>
        <fullName evidence="7">Uncharacterized protein LOC106457287</fullName>
    </submittedName>
</protein>
<sequence>MNLKPLYVRITSRRRPLSASEKVHLECYSWGSRPPARMTWWKDGKKIFSASAITTAENITISNLYFTPEIDDNGKLLTCRADNPDIVNSALEAEWKLDVIYLPILSLALKTNAQNDFVKEDDDVYFECNIKANPWITEIGWQFNRNPLLGNPEENIIIKNQSLVLKTVTSDQSGRYRCVGINMKGQGMSQEVFLAINHIPLCKRGQKTVYRVAPNESIIVECEVEATPSNVSFKWFLNNSLDLIEINSFKSNGTHSEIIYKHDKLTGYSLLYCLASNDLGIQKEPCIFTLIPAGPPDALGNCVLIDRSTTVIKVTCDPGYDGGLKQTFHLEVFNMALERIQKNITKTDRPVFVANDLPLGTSFILALYASNSKGKSNAITLTASTLSSPVKRTAHNYGPTLSPLVGTLVGVVLTLVFACVIIIVFMKLRGQFCQKESKRPVADKDHTLIQKDVEDITDNTDSREPDVIPAIAINPHGKAEVLEMRGIPSRLLNKVERHSEDDILANPQLHNITSTENTMVHHGVSYAELYLPKPQTLQQLNRASYCERKPTSTSV</sequence>
<evidence type="ECO:0000256" key="1">
    <source>
        <dbReference type="ARBA" id="ARBA00004167"/>
    </source>
</evidence>
<dbReference type="GeneID" id="106457287"/>
<dbReference type="Proteomes" id="UP000694941">
    <property type="component" value="Unplaced"/>
</dbReference>
<organism evidence="6 7">
    <name type="scientific">Limulus polyphemus</name>
    <name type="common">Atlantic horseshoe crab</name>
    <dbReference type="NCBI Taxonomy" id="6850"/>
    <lineage>
        <taxon>Eukaryota</taxon>
        <taxon>Metazoa</taxon>
        <taxon>Ecdysozoa</taxon>
        <taxon>Arthropoda</taxon>
        <taxon>Chelicerata</taxon>
        <taxon>Merostomata</taxon>
        <taxon>Xiphosura</taxon>
        <taxon>Limulidae</taxon>
        <taxon>Limulus</taxon>
    </lineage>
</organism>
<dbReference type="SMART" id="SM00409">
    <property type="entry name" value="IG"/>
    <property type="match status" value="2"/>
</dbReference>
<dbReference type="PANTHER" id="PTHR23278">
    <property type="entry name" value="SIDESTEP PROTEIN"/>
    <property type="match status" value="1"/>
</dbReference>
<dbReference type="Pfam" id="PF08205">
    <property type="entry name" value="C2-set_2"/>
    <property type="match status" value="1"/>
</dbReference>
<feature type="domain" description="Ig-like" evidence="5">
    <location>
        <begin position="103"/>
        <end position="195"/>
    </location>
</feature>
<dbReference type="InterPro" id="IPR036116">
    <property type="entry name" value="FN3_sf"/>
</dbReference>
<gene>
    <name evidence="7" type="primary">LOC106457287</name>
</gene>
<dbReference type="InterPro" id="IPR013783">
    <property type="entry name" value="Ig-like_fold"/>
</dbReference>
<evidence type="ECO:0000259" key="5">
    <source>
        <dbReference type="PROSITE" id="PS50835"/>
    </source>
</evidence>
<keyword evidence="2 4" id="KW-0472">Membrane</keyword>
<proteinExistence type="predicted"/>
<keyword evidence="4" id="KW-0812">Transmembrane</keyword>
<comment type="subcellular location">
    <subcellularLocation>
        <location evidence="1">Membrane</location>
        <topology evidence="1">Single-pass membrane protein</topology>
    </subcellularLocation>
</comment>
<feature type="domain" description="Ig-like" evidence="5">
    <location>
        <begin position="5"/>
        <end position="98"/>
    </location>
</feature>
<dbReference type="PROSITE" id="PS50835">
    <property type="entry name" value="IG_LIKE"/>
    <property type="match status" value="3"/>
</dbReference>
<dbReference type="Pfam" id="PF13927">
    <property type="entry name" value="Ig_3"/>
    <property type="match status" value="1"/>
</dbReference>
<dbReference type="InterPro" id="IPR003599">
    <property type="entry name" value="Ig_sub"/>
</dbReference>